<evidence type="ECO:0000313" key="2">
    <source>
        <dbReference type="Proteomes" id="UP000287969"/>
    </source>
</evidence>
<keyword evidence="2" id="KW-1185">Reference proteome</keyword>
<name>A0A410QG12_9FIRM</name>
<dbReference type="AlphaFoldDB" id="A0A410QG12"/>
<dbReference type="KEGG" id="spoa:EQM13_15460"/>
<proteinExistence type="predicted"/>
<dbReference type="EMBL" id="CP035282">
    <property type="protein sequence ID" value="QAT62866.1"/>
    <property type="molecule type" value="Genomic_DNA"/>
</dbReference>
<evidence type="ECO:0000313" key="1">
    <source>
        <dbReference type="EMBL" id="QAT62866.1"/>
    </source>
</evidence>
<protein>
    <submittedName>
        <fullName evidence="1">Uncharacterized protein</fullName>
    </submittedName>
</protein>
<gene>
    <name evidence="1" type="ORF">EQM13_15460</name>
</gene>
<sequence>MDIDEGFWIALDELVSKSEIIIDRPKGTRHPKYSDILYDVDYGYLKDTAERHFNNEKISMKTTVDA</sequence>
<reference evidence="2" key="1">
    <citation type="submission" date="2019-01" db="EMBL/GenBank/DDBJ databases">
        <title>Draft genomes of a novel of Sporanaerobacter strains.</title>
        <authorList>
            <person name="Ma S."/>
        </authorList>
    </citation>
    <scope>NUCLEOTIDE SEQUENCE [LARGE SCALE GENOMIC DNA]</scope>
    <source>
        <strain evidence="2">NJN-17</strain>
    </source>
</reference>
<dbReference type="RefSeq" id="WP_128753141.1">
    <property type="nucleotide sequence ID" value="NZ_CP035282.1"/>
</dbReference>
<dbReference type="OrthoDB" id="9798247at2"/>
<accession>A0A410QG12</accession>
<organism evidence="1 2">
    <name type="scientific">Acidilutibacter cellobiosedens</name>
    <dbReference type="NCBI Taxonomy" id="2507161"/>
    <lineage>
        <taxon>Bacteria</taxon>
        <taxon>Bacillati</taxon>
        <taxon>Bacillota</taxon>
        <taxon>Tissierellia</taxon>
        <taxon>Tissierellales</taxon>
        <taxon>Acidilutibacteraceae</taxon>
        <taxon>Acidilutibacter</taxon>
    </lineage>
</organism>
<dbReference type="Proteomes" id="UP000287969">
    <property type="component" value="Chromosome"/>
</dbReference>